<organism evidence="1">
    <name type="scientific">Anguilla anguilla</name>
    <name type="common">European freshwater eel</name>
    <name type="synonym">Muraena anguilla</name>
    <dbReference type="NCBI Taxonomy" id="7936"/>
    <lineage>
        <taxon>Eukaryota</taxon>
        <taxon>Metazoa</taxon>
        <taxon>Chordata</taxon>
        <taxon>Craniata</taxon>
        <taxon>Vertebrata</taxon>
        <taxon>Euteleostomi</taxon>
        <taxon>Actinopterygii</taxon>
        <taxon>Neopterygii</taxon>
        <taxon>Teleostei</taxon>
        <taxon>Anguilliformes</taxon>
        <taxon>Anguillidae</taxon>
        <taxon>Anguilla</taxon>
    </lineage>
</organism>
<reference evidence="1" key="2">
    <citation type="journal article" date="2015" name="Fish Shellfish Immunol.">
        <title>Early steps in the European eel (Anguilla anguilla)-Vibrio vulnificus interaction in the gills: Role of the RtxA13 toxin.</title>
        <authorList>
            <person name="Callol A."/>
            <person name="Pajuelo D."/>
            <person name="Ebbesson L."/>
            <person name="Teles M."/>
            <person name="MacKenzie S."/>
            <person name="Amaro C."/>
        </authorList>
    </citation>
    <scope>NUCLEOTIDE SEQUENCE</scope>
</reference>
<reference evidence="1" key="1">
    <citation type="submission" date="2014-11" db="EMBL/GenBank/DDBJ databases">
        <authorList>
            <person name="Amaro Gonzalez C."/>
        </authorList>
    </citation>
    <scope>NUCLEOTIDE SEQUENCE</scope>
</reference>
<proteinExistence type="predicted"/>
<sequence length="53" mass="5890">MVRELVLRESGLHWSCFSSRAVHRTSTHYSLMVPSLCFWASVSVCGPPGFGGY</sequence>
<name>A0A0E9TB93_ANGAN</name>
<protein>
    <submittedName>
        <fullName evidence="1">Uncharacterized protein</fullName>
    </submittedName>
</protein>
<dbReference type="EMBL" id="GBXM01057880">
    <property type="protein sequence ID" value="JAH50697.1"/>
    <property type="molecule type" value="Transcribed_RNA"/>
</dbReference>
<dbReference type="AlphaFoldDB" id="A0A0E9TB93"/>
<accession>A0A0E9TB93</accession>
<evidence type="ECO:0000313" key="1">
    <source>
        <dbReference type="EMBL" id="JAH50697.1"/>
    </source>
</evidence>